<comment type="caution">
    <text evidence="2">The sequence shown here is derived from an EMBL/GenBank/DDBJ whole genome shotgun (WGS) entry which is preliminary data.</text>
</comment>
<protein>
    <recommendedName>
        <fullName evidence="4">Lipopolysaccharide assembly protein A domain-containing protein</fullName>
    </recommendedName>
</protein>
<accession>A0ABQ5QGL3</accession>
<evidence type="ECO:0000256" key="1">
    <source>
        <dbReference type="SAM" id="Phobius"/>
    </source>
</evidence>
<organism evidence="2 3">
    <name type="scientific">Geothrix limicola</name>
    <dbReference type="NCBI Taxonomy" id="2927978"/>
    <lineage>
        <taxon>Bacteria</taxon>
        <taxon>Pseudomonadati</taxon>
        <taxon>Acidobacteriota</taxon>
        <taxon>Holophagae</taxon>
        <taxon>Holophagales</taxon>
        <taxon>Holophagaceae</taxon>
        <taxon>Geothrix</taxon>
    </lineage>
</organism>
<dbReference type="Proteomes" id="UP001165069">
    <property type="component" value="Unassembled WGS sequence"/>
</dbReference>
<sequence length="68" mass="7756">MQEILSSSYIVPLGAFLLAGVTGCFAIWRKVREAELAHDRELRLKEMEHAQRMKELELESLRLGAEGK</sequence>
<keyword evidence="3" id="KW-1185">Reference proteome</keyword>
<keyword evidence="1" id="KW-0812">Transmembrane</keyword>
<dbReference type="EMBL" id="BSDE01000003">
    <property type="protein sequence ID" value="GLH73481.1"/>
    <property type="molecule type" value="Genomic_DNA"/>
</dbReference>
<keyword evidence="1" id="KW-1133">Transmembrane helix</keyword>
<keyword evidence="1" id="KW-0472">Membrane</keyword>
<name>A0ABQ5QGL3_9BACT</name>
<evidence type="ECO:0000313" key="3">
    <source>
        <dbReference type="Proteomes" id="UP001165069"/>
    </source>
</evidence>
<feature type="transmembrane region" description="Helical" evidence="1">
    <location>
        <begin position="6"/>
        <end position="28"/>
    </location>
</feature>
<evidence type="ECO:0008006" key="4">
    <source>
        <dbReference type="Google" id="ProtNLM"/>
    </source>
</evidence>
<dbReference type="RefSeq" id="WP_285574627.1">
    <property type="nucleotide sequence ID" value="NZ_BSDE01000003.1"/>
</dbReference>
<proteinExistence type="predicted"/>
<evidence type="ECO:0000313" key="2">
    <source>
        <dbReference type="EMBL" id="GLH73481.1"/>
    </source>
</evidence>
<reference evidence="2 3" key="1">
    <citation type="journal article" date="2023" name="Antonie Van Leeuwenhoek">
        <title>Mesoterricola silvestris gen. nov., sp. nov., Mesoterricola sediminis sp. nov., Geothrix oryzae sp. nov., Geothrix edaphica sp. nov., Geothrix rubra sp. nov., and Geothrix limicola sp. nov., six novel members of Acidobacteriota isolated from soils.</title>
        <authorList>
            <person name="Itoh H."/>
            <person name="Sugisawa Y."/>
            <person name="Mise K."/>
            <person name="Xu Z."/>
            <person name="Kuniyasu M."/>
            <person name="Ushijima N."/>
            <person name="Kawano K."/>
            <person name="Kobayashi E."/>
            <person name="Shiratori Y."/>
            <person name="Masuda Y."/>
            <person name="Senoo K."/>
        </authorList>
    </citation>
    <scope>NUCLEOTIDE SEQUENCE [LARGE SCALE GENOMIC DNA]</scope>
    <source>
        <strain evidence="2 3">Red804</strain>
    </source>
</reference>
<gene>
    <name evidence="2" type="ORF">GETHLI_19830</name>
</gene>